<evidence type="ECO:0008006" key="3">
    <source>
        <dbReference type="Google" id="ProtNLM"/>
    </source>
</evidence>
<dbReference type="PROSITE" id="PS51257">
    <property type="entry name" value="PROKAR_LIPOPROTEIN"/>
    <property type="match status" value="1"/>
</dbReference>
<dbReference type="EMBL" id="CP061839">
    <property type="protein sequence ID" value="QOW60446.1"/>
    <property type="molecule type" value="Genomic_DNA"/>
</dbReference>
<reference evidence="1 2" key="1">
    <citation type="submission" date="2020-09" db="EMBL/GenBank/DDBJ databases">
        <title>Characterization of Treponema spp. from bovine digital dermatitis in Korea.</title>
        <authorList>
            <person name="Espiritu H.M."/>
            <person name="Cho Y.I."/>
            <person name="Mamuad L."/>
        </authorList>
    </citation>
    <scope>NUCLEOTIDE SEQUENCE [LARGE SCALE GENOMIC DNA]</scope>
    <source>
        <strain evidence="1 2">KS1</strain>
    </source>
</reference>
<name>A0A7S6WNN3_9SPIR</name>
<dbReference type="Proteomes" id="UP000593915">
    <property type="component" value="Chromosome"/>
</dbReference>
<dbReference type="AlphaFoldDB" id="A0A7S6WNN3"/>
<protein>
    <recommendedName>
        <fullName evidence="3">Lipocalin-like domain-containing protein</fullName>
    </recommendedName>
</protein>
<evidence type="ECO:0000313" key="2">
    <source>
        <dbReference type="Proteomes" id="UP000593915"/>
    </source>
</evidence>
<proteinExistence type="predicted"/>
<accession>A0A7S6WNN3</accession>
<sequence length="145" mass="15510">MKHKNKVFFIGMLIFAVCIIALSSGCSGAWKIRGVWQVTDITEDGVSVPLGSSFAKYFCFTGNNIMYLAERVDGSLVRSKAIAYTVDGNKLIAGESESATFVIKGKTATLTSKRSGGGTTIETVMTLTKVSSPTVKEIEQAKEGL</sequence>
<evidence type="ECO:0000313" key="1">
    <source>
        <dbReference type="EMBL" id="QOW60446.1"/>
    </source>
</evidence>
<dbReference type="RefSeq" id="WP_194075986.1">
    <property type="nucleotide sequence ID" value="NZ_CP061839.1"/>
</dbReference>
<gene>
    <name evidence="1" type="ORF">IFE08_11600</name>
</gene>
<organism evidence="1 2">
    <name type="scientific">Treponema pedis</name>
    <dbReference type="NCBI Taxonomy" id="409322"/>
    <lineage>
        <taxon>Bacteria</taxon>
        <taxon>Pseudomonadati</taxon>
        <taxon>Spirochaetota</taxon>
        <taxon>Spirochaetia</taxon>
        <taxon>Spirochaetales</taxon>
        <taxon>Treponemataceae</taxon>
        <taxon>Treponema</taxon>
    </lineage>
</organism>